<gene>
    <name evidence="2" type="ORF">SAMN02745217_04382</name>
</gene>
<proteinExistence type="predicted"/>
<dbReference type="Pfam" id="PF07963">
    <property type="entry name" value="N_methyl"/>
    <property type="match status" value="1"/>
</dbReference>
<dbReference type="AlphaFoldDB" id="A0A1M7YMY9"/>
<reference evidence="2 3" key="1">
    <citation type="submission" date="2016-12" db="EMBL/GenBank/DDBJ databases">
        <authorList>
            <person name="Song W.-J."/>
            <person name="Kurnit D.M."/>
        </authorList>
    </citation>
    <scope>NUCLEOTIDE SEQUENCE [LARGE SCALE GENOMIC DNA]</scope>
    <source>
        <strain evidence="2 3">DSM 12503</strain>
    </source>
</reference>
<keyword evidence="1" id="KW-0472">Membrane</keyword>
<protein>
    <submittedName>
        <fullName evidence="2">Prepilin-type N-terminal cleavage/methylation domain-containing protein</fullName>
    </submittedName>
</protein>
<keyword evidence="1" id="KW-1133">Transmembrane helix</keyword>
<evidence type="ECO:0000313" key="2">
    <source>
        <dbReference type="EMBL" id="SHO53942.1"/>
    </source>
</evidence>
<dbReference type="Proteomes" id="UP000184612">
    <property type="component" value="Unassembled WGS sequence"/>
</dbReference>
<organism evidence="2 3">
    <name type="scientific">Anaerocolumna xylanovorans DSM 12503</name>
    <dbReference type="NCBI Taxonomy" id="1121345"/>
    <lineage>
        <taxon>Bacteria</taxon>
        <taxon>Bacillati</taxon>
        <taxon>Bacillota</taxon>
        <taxon>Clostridia</taxon>
        <taxon>Lachnospirales</taxon>
        <taxon>Lachnospiraceae</taxon>
        <taxon>Anaerocolumna</taxon>
    </lineage>
</organism>
<evidence type="ECO:0000313" key="3">
    <source>
        <dbReference type="Proteomes" id="UP000184612"/>
    </source>
</evidence>
<sequence length="174" mass="18401">MEKVNEMITVQEAKTRKKNKGFSLVELIVVIAIMAILVGIVGTQVLPYIEKSREAKDEQILSALCTASLTSFAQNAAALDNTKKYGITSFVGAADAKTEHLTADTAASAAVIADFKTLSGYDALAEVKAAMESKKGKDIASIRVVYSATDGSLELTAYDGATTPAIVFKTMTAK</sequence>
<dbReference type="RefSeq" id="WP_073591014.1">
    <property type="nucleotide sequence ID" value="NZ_FRFD01000016.1"/>
</dbReference>
<feature type="transmembrane region" description="Helical" evidence="1">
    <location>
        <begin position="21"/>
        <end position="42"/>
    </location>
</feature>
<dbReference type="Gene3D" id="3.30.700.10">
    <property type="entry name" value="Glycoprotein, Type 4 Pilin"/>
    <property type="match status" value="1"/>
</dbReference>
<accession>A0A1M7YMY9</accession>
<evidence type="ECO:0000256" key="1">
    <source>
        <dbReference type="SAM" id="Phobius"/>
    </source>
</evidence>
<dbReference type="STRING" id="1121345.SAMN02745217_04382"/>
<dbReference type="EMBL" id="FRFD01000016">
    <property type="protein sequence ID" value="SHO53942.1"/>
    <property type="molecule type" value="Genomic_DNA"/>
</dbReference>
<dbReference type="PROSITE" id="PS00409">
    <property type="entry name" value="PROKAR_NTER_METHYL"/>
    <property type="match status" value="1"/>
</dbReference>
<dbReference type="InterPro" id="IPR045584">
    <property type="entry name" value="Pilin-like"/>
</dbReference>
<keyword evidence="3" id="KW-1185">Reference proteome</keyword>
<dbReference type="InterPro" id="IPR012902">
    <property type="entry name" value="N_methyl_site"/>
</dbReference>
<keyword evidence="1" id="KW-0812">Transmembrane</keyword>
<dbReference type="SUPFAM" id="SSF54523">
    <property type="entry name" value="Pili subunits"/>
    <property type="match status" value="1"/>
</dbReference>
<dbReference type="NCBIfam" id="TIGR02532">
    <property type="entry name" value="IV_pilin_GFxxxE"/>
    <property type="match status" value="1"/>
</dbReference>
<name>A0A1M7YMY9_9FIRM</name>